<reference evidence="2 3" key="1">
    <citation type="journal article" date="2018" name="Nat. Ecol. Evol.">
        <title>Pezizomycetes genomes reveal the molecular basis of ectomycorrhizal truffle lifestyle.</title>
        <authorList>
            <person name="Murat C."/>
            <person name="Payen T."/>
            <person name="Noel B."/>
            <person name="Kuo A."/>
            <person name="Morin E."/>
            <person name="Chen J."/>
            <person name="Kohler A."/>
            <person name="Krizsan K."/>
            <person name="Balestrini R."/>
            <person name="Da Silva C."/>
            <person name="Montanini B."/>
            <person name="Hainaut M."/>
            <person name="Levati E."/>
            <person name="Barry K.W."/>
            <person name="Belfiori B."/>
            <person name="Cichocki N."/>
            <person name="Clum A."/>
            <person name="Dockter R.B."/>
            <person name="Fauchery L."/>
            <person name="Guy J."/>
            <person name="Iotti M."/>
            <person name="Le Tacon F."/>
            <person name="Lindquist E.A."/>
            <person name="Lipzen A."/>
            <person name="Malagnac F."/>
            <person name="Mello A."/>
            <person name="Molinier V."/>
            <person name="Miyauchi S."/>
            <person name="Poulain J."/>
            <person name="Riccioni C."/>
            <person name="Rubini A."/>
            <person name="Sitrit Y."/>
            <person name="Splivallo R."/>
            <person name="Traeger S."/>
            <person name="Wang M."/>
            <person name="Zifcakova L."/>
            <person name="Wipf D."/>
            <person name="Zambonelli A."/>
            <person name="Paolocci F."/>
            <person name="Nowrousian M."/>
            <person name="Ottonello S."/>
            <person name="Baldrian P."/>
            <person name="Spatafora J.W."/>
            <person name="Henrissat B."/>
            <person name="Nagy L.G."/>
            <person name="Aury J.M."/>
            <person name="Wincker P."/>
            <person name="Grigoriev I.V."/>
            <person name="Bonfante P."/>
            <person name="Martin F.M."/>
        </authorList>
    </citation>
    <scope>NUCLEOTIDE SEQUENCE [LARGE SCALE GENOMIC DNA]</scope>
    <source>
        <strain evidence="2 3">ATCC MYA-4762</strain>
    </source>
</reference>
<organism evidence="2 3">
    <name type="scientific">Terfezia boudieri ATCC MYA-4762</name>
    <dbReference type="NCBI Taxonomy" id="1051890"/>
    <lineage>
        <taxon>Eukaryota</taxon>
        <taxon>Fungi</taxon>
        <taxon>Dikarya</taxon>
        <taxon>Ascomycota</taxon>
        <taxon>Pezizomycotina</taxon>
        <taxon>Pezizomycetes</taxon>
        <taxon>Pezizales</taxon>
        <taxon>Pezizaceae</taxon>
        <taxon>Terfezia</taxon>
    </lineage>
</organism>
<accession>A0A3N4LV42</accession>
<dbReference type="EMBL" id="ML121541">
    <property type="protein sequence ID" value="RPB24511.1"/>
    <property type="molecule type" value="Genomic_DNA"/>
</dbReference>
<sequence length="487" mass="54773">MFGGWNITLPPRNSGGPDPTPREPLVLSFPSCSTNSPHDPTFTKGVHQLFRSIRKLPDITPEHLESLNVSVEYDVPLEDFIPTYPPHASASESSATVQYLPDENGEGPKNATYAERKKELLIPNDHAFDTLQRIRRDIKLGHFYKFYQSLELVSTYYNSKDGAFAGMPERFREDLVKNFVEPICWGYNSRLMPPRSPPRVQFQTSRFATRVDFFAFMTPALQAERKAGMVEGPLMAIQCRHEDYFVYPKGPQCREDSPPPPPEEEEAVNLGDAESPILDNDGDTLMKEGSSATTSNEALEASVEETGAAEAAKKKEEARLAKIEEARRKAAKREEEKRIRIKKGSWPEGDVWDVLKEVGAILCTAQERRKGGKGADGIGKGRVEKKTRYKAIGKESNWWDDVFLISTVHSHISLTNVHISAPYLRFLETGNLPNPDHELIKQGKSGWYEFKMKRTKWYDLGEPEGRVEAARAVSGVLAFLTRNEGTA</sequence>
<dbReference type="STRING" id="1051890.A0A3N4LV42"/>
<protein>
    <submittedName>
        <fullName evidence="2">Uncharacterized protein</fullName>
    </submittedName>
</protein>
<proteinExistence type="predicted"/>
<evidence type="ECO:0000313" key="3">
    <source>
        <dbReference type="Proteomes" id="UP000267821"/>
    </source>
</evidence>
<dbReference type="InParanoid" id="A0A3N4LV42"/>
<evidence type="ECO:0000313" key="2">
    <source>
        <dbReference type="EMBL" id="RPB24511.1"/>
    </source>
</evidence>
<gene>
    <name evidence="2" type="ORF">L211DRAFT_823925</name>
</gene>
<dbReference type="AlphaFoldDB" id="A0A3N4LV42"/>
<feature type="region of interest" description="Disordered" evidence="1">
    <location>
        <begin position="250"/>
        <end position="314"/>
    </location>
</feature>
<name>A0A3N4LV42_9PEZI</name>
<keyword evidence="3" id="KW-1185">Reference proteome</keyword>
<dbReference type="OrthoDB" id="5407653at2759"/>
<dbReference type="Proteomes" id="UP000267821">
    <property type="component" value="Unassembled WGS sequence"/>
</dbReference>
<evidence type="ECO:0000256" key="1">
    <source>
        <dbReference type="SAM" id="MobiDB-lite"/>
    </source>
</evidence>
<feature type="region of interest" description="Disordered" evidence="1">
    <location>
        <begin position="1"/>
        <end position="24"/>
    </location>
</feature>